<gene>
    <name evidence="3" type="ORF">EJA19_12235</name>
</gene>
<comment type="caution">
    <text evidence="3">The sequence shown here is derived from an EMBL/GenBank/DDBJ whole genome shotgun (WGS) entry which is preliminary data.</text>
</comment>
<dbReference type="InterPro" id="IPR029069">
    <property type="entry name" value="HotDog_dom_sf"/>
</dbReference>
<accession>A0A428JVM0</accession>
<dbReference type="Pfam" id="PF13279">
    <property type="entry name" value="4HBT_2"/>
    <property type="match status" value="1"/>
</dbReference>
<dbReference type="Gene3D" id="3.10.129.10">
    <property type="entry name" value="Hotdog Thioesterase"/>
    <property type="match status" value="1"/>
</dbReference>
<reference evidence="3 4" key="1">
    <citation type="submission" date="2018-12" db="EMBL/GenBank/DDBJ databases">
        <title>Mangrovimonas spongiae sp. nov., a novel member of the genus Mangrovimonas isolated from marine sponge.</title>
        <authorList>
            <person name="Zhuang L."/>
            <person name="Luo L."/>
        </authorList>
    </citation>
    <scope>NUCLEOTIDE SEQUENCE [LARGE SCALE GENOMIC DNA]</scope>
    <source>
        <strain evidence="3 4">HN-E26</strain>
    </source>
</reference>
<dbReference type="SUPFAM" id="SSF54637">
    <property type="entry name" value="Thioesterase/thiol ester dehydrase-isomerase"/>
    <property type="match status" value="1"/>
</dbReference>
<dbReference type="CDD" id="cd00586">
    <property type="entry name" value="4HBT"/>
    <property type="match status" value="1"/>
</dbReference>
<keyword evidence="2" id="KW-0378">Hydrolase</keyword>
<dbReference type="PANTHER" id="PTHR31793">
    <property type="entry name" value="4-HYDROXYBENZOYL-COA THIOESTERASE FAMILY MEMBER"/>
    <property type="match status" value="1"/>
</dbReference>
<dbReference type="GO" id="GO:0047617">
    <property type="term" value="F:fatty acyl-CoA hydrolase activity"/>
    <property type="evidence" value="ECO:0007669"/>
    <property type="project" value="TreeGrafter"/>
</dbReference>
<dbReference type="EMBL" id="RWBG01000006">
    <property type="protein sequence ID" value="RSK38257.1"/>
    <property type="molecule type" value="Genomic_DNA"/>
</dbReference>
<dbReference type="InterPro" id="IPR050563">
    <property type="entry name" value="4-hydroxybenzoyl-CoA_TE"/>
</dbReference>
<dbReference type="OrthoDB" id="9801517at2"/>
<proteinExistence type="inferred from homology"/>
<organism evidence="3 4">
    <name type="scientific">Mangrovimonas spongiae</name>
    <dbReference type="NCBI Taxonomy" id="2494697"/>
    <lineage>
        <taxon>Bacteria</taxon>
        <taxon>Pseudomonadati</taxon>
        <taxon>Bacteroidota</taxon>
        <taxon>Flavobacteriia</taxon>
        <taxon>Flavobacteriales</taxon>
        <taxon>Flavobacteriaceae</taxon>
        <taxon>Mangrovimonas</taxon>
    </lineage>
</organism>
<sequence length="128" mass="15120">MNTFTKNIVVTQNNLDQLNHVNNVQYVQWVQDIAEQHWYKETTEAIRSTYFWVMINHYIEYKKEAKLGETIIVTTYVKETKGVKSTRIVEFSNLEDTLLAKSTTQWCFIDAKSKRPIRIPKDIAQIFS</sequence>
<dbReference type="RefSeq" id="WP_125468665.1">
    <property type="nucleotide sequence ID" value="NZ_RWBG01000006.1"/>
</dbReference>
<dbReference type="AlphaFoldDB" id="A0A428JVM0"/>
<evidence type="ECO:0000256" key="1">
    <source>
        <dbReference type="ARBA" id="ARBA00005953"/>
    </source>
</evidence>
<evidence type="ECO:0000256" key="2">
    <source>
        <dbReference type="ARBA" id="ARBA00022801"/>
    </source>
</evidence>
<protein>
    <submittedName>
        <fullName evidence="3">Acyl-CoA thioesterase</fullName>
    </submittedName>
</protein>
<dbReference type="PANTHER" id="PTHR31793:SF27">
    <property type="entry name" value="NOVEL THIOESTERASE SUPERFAMILY DOMAIN AND SAPOSIN A-TYPE DOMAIN CONTAINING PROTEIN (0610012H03RIK)"/>
    <property type="match status" value="1"/>
</dbReference>
<dbReference type="Proteomes" id="UP000270620">
    <property type="component" value="Unassembled WGS sequence"/>
</dbReference>
<name>A0A428JVM0_9FLAO</name>
<comment type="similarity">
    <text evidence="1">Belongs to the 4-hydroxybenzoyl-CoA thioesterase family.</text>
</comment>
<evidence type="ECO:0000313" key="3">
    <source>
        <dbReference type="EMBL" id="RSK38257.1"/>
    </source>
</evidence>
<keyword evidence="4" id="KW-1185">Reference proteome</keyword>
<evidence type="ECO:0000313" key="4">
    <source>
        <dbReference type="Proteomes" id="UP000270620"/>
    </source>
</evidence>